<comment type="similarity">
    <text evidence="1">Belongs to the sigma-70 factor family. ECF subfamily.</text>
</comment>
<evidence type="ECO:0000256" key="1">
    <source>
        <dbReference type="ARBA" id="ARBA00010641"/>
    </source>
</evidence>
<feature type="domain" description="RNA polymerase sigma-70 region 2" evidence="6">
    <location>
        <begin position="15"/>
        <end position="76"/>
    </location>
</feature>
<dbReference type="RefSeq" id="WP_343875175.1">
    <property type="nucleotide sequence ID" value="NZ_BAAAIX010000029.1"/>
</dbReference>
<feature type="domain" description="RNA polymerase sigma factor 70 region 4 type 2" evidence="7">
    <location>
        <begin position="98"/>
        <end position="150"/>
    </location>
</feature>
<evidence type="ECO:0000313" key="9">
    <source>
        <dbReference type="Proteomes" id="UP001597326"/>
    </source>
</evidence>
<dbReference type="Gene3D" id="1.10.1740.10">
    <property type="match status" value="1"/>
</dbReference>
<dbReference type="SUPFAM" id="SSF88659">
    <property type="entry name" value="Sigma3 and sigma4 domains of RNA polymerase sigma factors"/>
    <property type="match status" value="1"/>
</dbReference>
<dbReference type="InterPro" id="IPR007627">
    <property type="entry name" value="RNA_pol_sigma70_r2"/>
</dbReference>
<evidence type="ECO:0000256" key="4">
    <source>
        <dbReference type="ARBA" id="ARBA00023125"/>
    </source>
</evidence>
<keyword evidence="9" id="KW-1185">Reference proteome</keyword>
<dbReference type="EMBL" id="JBHUFZ010000027">
    <property type="protein sequence ID" value="MFD1890813.1"/>
    <property type="molecule type" value="Genomic_DNA"/>
</dbReference>
<evidence type="ECO:0000256" key="3">
    <source>
        <dbReference type="ARBA" id="ARBA00023082"/>
    </source>
</evidence>
<dbReference type="NCBIfam" id="TIGR02983">
    <property type="entry name" value="SigE-fam_strep"/>
    <property type="match status" value="1"/>
</dbReference>
<evidence type="ECO:0000313" key="8">
    <source>
        <dbReference type="EMBL" id="MFD1890813.1"/>
    </source>
</evidence>
<evidence type="ECO:0000256" key="2">
    <source>
        <dbReference type="ARBA" id="ARBA00023015"/>
    </source>
</evidence>
<gene>
    <name evidence="8" type="ORF">ACFSCS_11565</name>
</gene>
<protein>
    <submittedName>
        <fullName evidence="8">RNA polymerase sigma factor</fullName>
    </submittedName>
</protein>
<accession>A0ABW4RYW3</accession>
<dbReference type="Gene3D" id="1.10.10.10">
    <property type="entry name" value="Winged helix-like DNA-binding domain superfamily/Winged helix DNA-binding domain"/>
    <property type="match status" value="1"/>
</dbReference>
<evidence type="ECO:0000259" key="6">
    <source>
        <dbReference type="Pfam" id="PF04542"/>
    </source>
</evidence>
<dbReference type="InterPro" id="IPR013325">
    <property type="entry name" value="RNA_pol_sigma_r2"/>
</dbReference>
<evidence type="ECO:0000259" key="7">
    <source>
        <dbReference type="Pfam" id="PF08281"/>
    </source>
</evidence>
<dbReference type="InterPro" id="IPR014325">
    <property type="entry name" value="RNA_pol_sigma-E_actinobac"/>
</dbReference>
<dbReference type="PANTHER" id="PTHR43133:SF50">
    <property type="entry name" value="ECF RNA POLYMERASE SIGMA FACTOR SIGM"/>
    <property type="match status" value="1"/>
</dbReference>
<name>A0ABW4RYW3_9ACTN</name>
<dbReference type="CDD" id="cd06171">
    <property type="entry name" value="Sigma70_r4"/>
    <property type="match status" value="1"/>
</dbReference>
<reference evidence="9" key="1">
    <citation type="journal article" date="2019" name="Int. J. Syst. Evol. Microbiol.">
        <title>The Global Catalogue of Microorganisms (GCM) 10K type strain sequencing project: providing services to taxonomists for standard genome sequencing and annotation.</title>
        <authorList>
            <consortium name="The Broad Institute Genomics Platform"/>
            <consortium name="The Broad Institute Genome Sequencing Center for Infectious Disease"/>
            <person name="Wu L."/>
            <person name="Ma J."/>
        </authorList>
    </citation>
    <scope>NUCLEOTIDE SEQUENCE [LARGE SCALE GENOMIC DNA]</scope>
    <source>
        <strain evidence="9">CAIM 431</strain>
    </source>
</reference>
<dbReference type="InterPro" id="IPR014284">
    <property type="entry name" value="RNA_pol_sigma-70_dom"/>
</dbReference>
<dbReference type="InterPro" id="IPR036388">
    <property type="entry name" value="WH-like_DNA-bd_sf"/>
</dbReference>
<dbReference type="Pfam" id="PF04542">
    <property type="entry name" value="Sigma70_r2"/>
    <property type="match status" value="1"/>
</dbReference>
<organism evidence="8 9">
    <name type="scientific">Luteococcus peritonei</name>
    <dbReference type="NCBI Taxonomy" id="88874"/>
    <lineage>
        <taxon>Bacteria</taxon>
        <taxon>Bacillati</taxon>
        <taxon>Actinomycetota</taxon>
        <taxon>Actinomycetes</taxon>
        <taxon>Propionibacteriales</taxon>
        <taxon>Propionibacteriaceae</taxon>
        <taxon>Luteococcus</taxon>
    </lineage>
</organism>
<sequence length="163" mass="18243">MTEEAFDAFYAASFSKVVSQIYAMCGNLAEAQDCTQEAFVRAWDKRRQLDESEAPEAWVRTVAYRLAVSRWRRTRRGFRQADRALEDREGEQPSPTRVALQRALAQLPEEQRRVIVLHHLCDMGVNDIAAEIGAPAGTVKARLSRGRAALAKILGDPEGTRLG</sequence>
<dbReference type="Pfam" id="PF08281">
    <property type="entry name" value="Sigma70_r4_2"/>
    <property type="match status" value="1"/>
</dbReference>
<proteinExistence type="inferred from homology"/>
<dbReference type="PANTHER" id="PTHR43133">
    <property type="entry name" value="RNA POLYMERASE ECF-TYPE SIGMA FACTO"/>
    <property type="match status" value="1"/>
</dbReference>
<evidence type="ECO:0000256" key="5">
    <source>
        <dbReference type="ARBA" id="ARBA00023163"/>
    </source>
</evidence>
<dbReference type="Proteomes" id="UP001597326">
    <property type="component" value="Unassembled WGS sequence"/>
</dbReference>
<keyword evidence="4" id="KW-0238">DNA-binding</keyword>
<keyword evidence="2" id="KW-0805">Transcription regulation</keyword>
<dbReference type="InterPro" id="IPR039425">
    <property type="entry name" value="RNA_pol_sigma-70-like"/>
</dbReference>
<dbReference type="InterPro" id="IPR013249">
    <property type="entry name" value="RNA_pol_sigma70_r4_t2"/>
</dbReference>
<dbReference type="NCBIfam" id="TIGR02937">
    <property type="entry name" value="sigma70-ECF"/>
    <property type="match status" value="1"/>
</dbReference>
<dbReference type="SUPFAM" id="SSF88946">
    <property type="entry name" value="Sigma2 domain of RNA polymerase sigma factors"/>
    <property type="match status" value="1"/>
</dbReference>
<dbReference type="InterPro" id="IPR013324">
    <property type="entry name" value="RNA_pol_sigma_r3/r4-like"/>
</dbReference>
<keyword evidence="3" id="KW-0731">Sigma factor</keyword>
<comment type="caution">
    <text evidence="8">The sequence shown here is derived from an EMBL/GenBank/DDBJ whole genome shotgun (WGS) entry which is preliminary data.</text>
</comment>
<keyword evidence="5" id="KW-0804">Transcription</keyword>